<dbReference type="FunFam" id="3.40.50.300:FF:000421">
    <property type="entry name" value="Branched-chain amino acid ABC transporter ATP-binding protein"/>
    <property type="match status" value="1"/>
</dbReference>
<organism evidence="5 6">
    <name type="scientific">Desulforamulus ferrireducens</name>
    <dbReference type="NCBI Taxonomy" id="1833852"/>
    <lineage>
        <taxon>Bacteria</taxon>
        <taxon>Bacillati</taxon>
        <taxon>Bacillota</taxon>
        <taxon>Clostridia</taxon>
        <taxon>Eubacteriales</taxon>
        <taxon>Peptococcaceae</taxon>
        <taxon>Desulforamulus</taxon>
    </lineage>
</organism>
<accession>A0A1S6IWC7</accession>
<dbReference type="GO" id="GO:0005304">
    <property type="term" value="F:L-valine transmembrane transporter activity"/>
    <property type="evidence" value="ECO:0007669"/>
    <property type="project" value="TreeGrafter"/>
</dbReference>
<dbReference type="OrthoDB" id="9779136at2"/>
<dbReference type="PANTHER" id="PTHR45772:SF7">
    <property type="entry name" value="AMINO ACID ABC TRANSPORTER ATP-BINDING PROTEIN"/>
    <property type="match status" value="1"/>
</dbReference>
<sequence>MALLSVNELSISFGGLKAVTNLNLELNKNDLAGLIGPNGAGKTTVFNMLTGVYLPTSGDIKLDGKSLVGLKPYQINHRGVARTFQNIRLFGDLTVLDNLRIAYHSHAKYGLLGAICRLPGFYTGEKEIYEKSMDLLKIFKLDHKYDELANNLPYGEQRRLEIARAMATQPRLLLLDEPAAGMNPQETRELMEMIHWIRDRFDLTILLIEHDMSLVMGVCEKIYVLDYGQIIAMGTPEEIKNNRRVIEAYLGEEAS</sequence>
<dbReference type="Gene3D" id="3.40.50.300">
    <property type="entry name" value="P-loop containing nucleotide triphosphate hydrolases"/>
    <property type="match status" value="1"/>
</dbReference>
<dbReference type="GO" id="GO:0016887">
    <property type="term" value="F:ATP hydrolysis activity"/>
    <property type="evidence" value="ECO:0007669"/>
    <property type="project" value="InterPro"/>
</dbReference>
<dbReference type="RefSeq" id="WP_077714130.1">
    <property type="nucleotide sequence ID" value="NZ_CP019698.1"/>
</dbReference>
<dbReference type="InterPro" id="IPR003593">
    <property type="entry name" value="AAA+_ATPase"/>
</dbReference>
<dbReference type="GO" id="GO:0005886">
    <property type="term" value="C:plasma membrane"/>
    <property type="evidence" value="ECO:0007669"/>
    <property type="project" value="TreeGrafter"/>
</dbReference>
<dbReference type="InterPro" id="IPR027417">
    <property type="entry name" value="P-loop_NTPase"/>
</dbReference>
<dbReference type="InterPro" id="IPR003439">
    <property type="entry name" value="ABC_transporter-like_ATP-bd"/>
</dbReference>
<dbReference type="GO" id="GO:1903806">
    <property type="term" value="P:L-isoleucine import across plasma membrane"/>
    <property type="evidence" value="ECO:0007669"/>
    <property type="project" value="TreeGrafter"/>
</dbReference>
<evidence type="ECO:0000313" key="5">
    <source>
        <dbReference type="EMBL" id="AQS59065.1"/>
    </source>
</evidence>
<evidence type="ECO:0000256" key="1">
    <source>
        <dbReference type="ARBA" id="ARBA00022448"/>
    </source>
</evidence>
<feature type="domain" description="ABC transporter" evidence="4">
    <location>
        <begin position="4"/>
        <end position="252"/>
    </location>
</feature>
<dbReference type="Pfam" id="PF00005">
    <property type="entry name" value="ABC_tran"/>
    <property type="match status" value="1"/>
</dbReference>
<dbReference type="KEGG" id="dfg:B0537_08220"/>
<gene>
    <name evidence="5" type="primary">livG</name>
    <name evidence="5" type="ORF">B0537_08220</name>
</gene>
<dbReference type="GO" id="GO:0015808">
    <property type="term" value="P:L-alanine transport"/>
    <property type="evidence" value="ECO:0007669"/>
    <property type="project" value="TreeGrafter"/>
</dbReference>
<dbReference type="PANTHER" id="PTHR45772">
    <property type="entry name" value="CONSERVED COMPONENT OF ABC TRANSPORTER FOR NATURAL AMINO ACIDS-RELATED"/>
    <property type="match status" value="1"/>
</dbReference>
<keyword evidence="6" id="KW-1185">Reference proteome</keyword>
<dbReference type="SMART" id="SM00382">
    <property type="entry name" value="AAA"/>
    <property type="match status" value="1"/>
</dbReference>
<dbReference type="GO" id="GO:0015192">
    <property type="term" value="F:L-phenylalanine transmembrane transporter activity"/>
    <property type="evidence" value="ECO:0007669"/>
    <property type="project" value="TreeGrafter"/>
</dbReference>
<name>A0A1S6IWC7_9FIRM</name>
<dbReference type="Pfam" id="PF12399">
    <property type="entry name" value="BCA_ABC_TP_C"/>
    <property type="match status" value="1"/>
</dbReference>
<dbReference type="InterPro" id="IPR032823">
    <property type="entry name" value="BCA_ABC_TP_C"/>
</dbReference>
<dbReference type="GO" id="GO:0015188">
    <property type="term" value="F:L-isoleucine transmembrane transporter activity"/>
    <property type="evidence" value="ECO:0007669"/>
    <property type="project" value="TreeGrafter"/>
</dbReference>
<dbReference type="PROSITE" id="PS50893">
    <property type="entry name" value="ABC_TRANSPORTER_2"/>
    <property type="match status" value="1"/>
</dbReference>
<dbReference type="Proteomes" id="UP000189464">
    <property type="component" value="Chromosome"/>
</dbReference>
<evidence type="ECO:0000256" key="3">
    <source>
        <dbReference type="ARBA" id="ARBA00022840"/>
    </source>
</evidence>
<dbReference type="EMBL" id="CP019698">
    <property type="protein sequence ID" value="AQS59065.1"/>
    <property type="molecule type" value="Genomic_DNA"/>
</dbReference>
<evidence type="ECO:0000256" key="2">
    <source>
        <dbReference type="ARBA" id="ARBA00022741"/>
    </source>
</evidence>
<proteinExistence type="predicted"/>
<keyword evidence="3 5" id="KW-0067">ATP-binding</keyword>
<dbReference type="GO" id="GO:0042941">
    <property type="term" value="P:D-alanine transmembrane transport"/>
    <property type="evidence" value="ECO:0007669"/>
    <property type="project" value="TreeGrafter"/>
</dbReference>
<dbReference type="CDD" id="cd03219">
    <property type="entry name" value="ABC_Mj1267_LivG_branched"/>
    <property type="match status" value="1"/>
</dbReference>
<keyword evidence="2" id="KW-0547">Nucleotide-binding</keyword>
<evidence type="ECO:0000259" key="4">
    <source>
        <dbReference type="PROSITE" id="PS50893"/>
    </source>
</evidence>
<dbReference type="STRING" id="1833852.B0537_08220"/>
<keyword evidence="1" id="KW-0813">Transport</keyword>
<dbReference type="AlphaFoldDB" id="A0A1S6IWC7"/>
<evidence type="ECO:0000313" key="6">
    <source>
        <dbReference type="Proteomes" id="UP000189464"/>
    </source>
</evidence>
<dbReference type="SUPFAM" id="SSF52540">
    <property type="entry name" value="P-loop containing nucleoside triphosphate hydrolases"/>
    <property type="match status" value="1"/>
</dbReference>
<dbReference type="InterPro" id="IPR051120">
    <property type="entry name" value="ABC_AA/LPS_Transport"/>
</dbReference>
<dbReference type="GO" id="GO:1903805">
    <property type="term" value="P:L-valine import across plasma membrane"/>
    <property type="evidence" value="ECO:0007669"/>
    <property type="project" value="TreeGrafter"/>
</dbReference>
<reference evidence="5 6" key="1">
    <citation type="journal article" date="2016" name="Int. J. Syst. Evol. Microbiol.">
        <title>Desulfotomaculum ferrireducens sp. nov., a moderately thermophilic sulfate-reducing and dissimilatory Fe(III)-reducing bacterium isolated from compost.</title>
        <authorList>
            <person name="Yang G."/>
            <person name="Guo J."/>
            <person name="Zhuang L."/>
            <person name="Yuan Y."/>
            <person name="Zhou S."/>
        </authorList>
    </citation>
    <scope>NUCLEOTIDE SEQUENCE [LARGE SCALE GENOMIC DNA]</scope>
    <source>
        <strain evidence="5 6">GSS09</strain>
    </source>
</reference>
<protein>
    <submittedName>
        <fullName evidence="5">High-affinity branched-chain amino acid ABC transporter ATP-binding protein LivG</fullName>
    </submittedName>
</protein>
<dbReference type="GO" id="GO:0005524">
    <property type="term" value="F:ATP binding"/>
    <property type="evidence" value="ECO:0007669"/>
    <property type="project" value="UniProtKB-KW"/>
</dbReference>